<dbReference type="EMBL" id="LCUC01000464">
    <property type="protein sequence ID" value="KKY30592.1"/>
    <property type="molecule type" value="Genomic_DNA"/>
</dbReference>
<evidence type="ECO:0000313" key="4">
    <source>
        <dbReference type="Proteomes" id="UP000034680"/>
    </source>
</evidence>
<reference evidence="3 4" key="1">
    <citation type="submission" date="2015-05" db="EMBL/GenBank/DDBJ databases">
        <title>Distinctive expansion of gene families associated with plant cell wall degradation and secondary metabolism in the genomes of grapevine trunk pathogens.</title>
        <authorList>
            <person name="Lawrence D.P."/>
            <person name="Travadon R."/>
            <person name="Rolshausen P.E."/>
            <person name="Baumgartner K."/>
        </authorList>
    </citation>
    <scope>NUCLEOTIDE SEQUENCE [LARGE SCALE GENOMIC DNA]</scope>
    <source>
        <strain evidence="3">DA912</strain>
    </source>
</reference>
<keyword evidence="2" id="KW-0732">Signal</keyword>
<dbReference type="CDD" id="cd00920">
    <property type="entry name" value="Cupredoxin"/>
    <property type="match status" value="1"/>
</dbReference>
<evidence type="ECO:0000256" key="2">
    <source>
        <dbReference type="SAM" id="SignalP"/>
    </source>
</evidence>
<dbReference type="InterPro" id="IPR008972">
    <property type="entry name" value="Cupredoxin"/>
</dbReference>
<dbReference type="InterPro" id="IPR052953">
    <property type="entry name" value="Ser-rich/MCO-related"/>
</dbReference>
<comment type="caution">
    <text evidence="3">The sequence shown here is derived from an EMBL/GenBank/DDBJ whole genome shotgun (WGS) entry which is preliminary data.</text>
</comment>
<sequence length="345" mass="33809">MKFSAALVALAAPLALAKAVHNVYPAKRDTDLFPRKSEEKSEKSEEKSQGGEGQGAALASMTGPGTQISASQEQLITLGLSGAGITTNAATEVIIIWVNQGAGAPTMNVNTPPMAAPAAAQTHEIIVGGAAGLQFTPAEIKAAVGDMVVFTFMSANHTATQSAFDTPCAALAGGMDSGFQANPNNSVNPPPQVAMQVMVDTPLWFYCRQKGHCGKGMTFSINPTAAKTQAMFQSMAIAQNGTGAGTGITGGEAPAASAAPANATGGAAAAPPAEGGAAAGGAAAGGAAATPTMGQGTIQNGACVCAVSCSVGSFPAAQAQGVGAFGGLPGALPANMSEIMMNAAA</sequence>
<dbReference type="STRING" id="1214573.A0A0G2F794"/>
<name>A0A0G2F794_9PEZI</name>
<dbReference type="Proteomes" id="UP000034680">
    <property type="component" value="Unassembled WGS sequence"/>
</dbReference>
<feature type="chain" id="PRO_5002543999" evidence="2">
    <location>
        <begin position="20"/>
        <end position="345"/>
    </location>
</feature>
<feature type="region of interest" description="Disordered" evidence="1">
    <location>
        <begin position="31"/>
        <end position="64"/>
    </location>
</feature>
<feature type="signal peptide" evidence="2">
    <location>
        <begin position="1"/>
        <end position="19"/>
    </location>
</feature>
<reference evidence="3 4" key="2">
    <citation type="submission" date="2015-05" db="EMBL/GenBank/DDBJ databases">
        <authorList>
            <person name="Morales-Cruz A."/>
            <person name="Amrine K.C."/>
            <person name="Cantu D."/>
        </authorList>
    </citation>
    <scope>NUCLEOTIDE SEQUENCE [LARGE SCALE GENOMIC DNA]</scope>
    <source>
        <strain evidence="3">DA912</strain>
    </source>
</reference>
<keyword evidence="4" id="KW-1185">Reference proteome</keyword>
<evidence type="ECO:0000313" key="3">
    <source>
        <dbReference type="EMBL" id="KKY30592.1"/>
    </source>
</evidence>
<evidence type="ECO:0000256" key="1">
    <source>
        <dbReference type="SAM" id="MobiDB-lite"/>
    </source>
</evidence>
<feature type="region of interest" description="Disordered" evidence="1">
    <location>
        <begin position="253"/>
        <end position="275"/>
    </location>
</feature>
<organism evidence="3 4">
    <name type="scientific">Diaporthe ampelina</name>
    <dbReference type="NCBI Taxonomy" id="1214573"/>
    <lineage>
        <taxon>Eukaryota</taxon>
        <taxon>Fungi</taxon>
        <taxon>Dikarya</taxon>
        <taxon>Ascomycota</taxon>
        <taxon>Pezizomycotina</taxon>
        <taxon>Sordariomycetes</taxon>
        <taxon>Sordariomycetidae</taxon>
        <taxon>Diaporthales</taxon>
        <taxon>Diaporthaceae</taxon>
        <taxon>Diaporthe</taxon>
    </lineage>
</organism>
<dbReference type="AlphaFoldDB" id="A0A0G2F794"/>
<feature type="compositionally biased region" description="Basic and acidic residues" evidence="1">
    <location>
        <begin position="31"/>
        <end position="49"/>
    </location>
</feature>
<gene>
    <name evidence="3" type="ORF">UCDDA912_g09450</name>
</gene>
<protein>
    <submittedName>
        <fullName evidence="3">Putative serine-threonine rich protein</fullName>
    </submittedName>
</protein>
<proteinExistence type="predicted"/>
<dbReference type="Gene3D" id="2.60.40.420">
    <property type="entry name" value="Cupredoxins - blue copper proteins"/>
    <property type="match status" value="1"/>
</dbReference>
<dbReference type="SUPFAM" id="SSF49503">
    <property type="entry name" value="Cupredoxins"/>
    <property type="match status" value="1"/>
</dbReference>
<dbReference type="OrthoDB" id="1921208at2759"/>
<dbReference type="PANTHER" id="PTHR34883">
    <property type="entry name" value="SERINE-RICH PROTEIN, PUTATIVE-RELATED-RELATED"/>
    <property type="match status" value="1"/>
</dbReference>
<accession>A0A0G2F794</accession>
<dbReference type="PANTHER" id="PTHR34883:SF4">
    <property type="entry name" value="CUPREDOXIN"/>
    <property type="match status" value="1"/>
</dbReference>